<gene>
    <name evidence="8" type="ORF">KUV26_09555</name>
</gene>
<sequence>MPIRTLLLTALAPAIWGSSYIVTTTFLPGHSPLVVALLRALPAGLLLLVLVRQLPPLSLWPKLLVLGALNFSLFWTLLFLSAYRLPGGVAATLGAVQPLIVVFLSAVLLKTQVRTVAVAAALLSIAGVALLVLTPAAKLDTLGVLAGLGGALSMAAGVVLTRKWQPPVPPLTFTAWQLTAGGLLLAPVALWMVPEMPVFTAANILGLAYMSLIGGALTYILWFRGLARIDLSQVSLLGVLSPLSAVILGWLLLGQTLTPNQMLGALLALFSLWLGQARLPWRRRSTANPAE</sequence>
<feature type="transmembrane region" description="Helical" evidence="6">
    <location>
        <begin position="116"/>
        <end position="136"/>
    </location>
</feature>
<dbReference type="PANTHER" id="PTHR32322:SF2">
    <property type="entry name" value="EAMA DOMAIN-CONTAINING PROTEIN"/>
    <property type="match status" value="1"/>
</dbReference>
<protein>
    <submittedName>
        <fullName evidence="8">DMT family transporter</fullName>
    </submittedName>
</protein>
<evidence type="ECO:0000256" key="3">
    <source>
        <dbReference type="ARBA" id="ARBA00022692"/>
    </source>
</evidence>
<feature type="transmembrane region" description="Helical" evidence="6">
    <location>
        <begin position="199"/>
        <end position="222"/>
    </location>
</feature>
<comment type="similarity">
    <text evidence="2">Belongs to the EamA transporter family.</text>
</comment>
<feature type="transmembrane region" description="Helical" evidence="6">
    <location>
        <begin position="33"/>
        <end position="51"/>
    </location>
</feature>
<evidence type="ECO:0000259" key="7">
    <source>
        <dbReference type="Pfam" id="PF00892"/>
    </source>
</evidence>
<dbReference type="Pfam" id="PF00892">
    <property type="entry name" value="EamA"/>
    <property type="match status" value="2"/>
</dbReference>
<accession>A0ABS7NFM2</accession>
<keyword evidence="9" id="KW-1185">Reference proteome</keyword>
<evidence type="ECO:0000256" key="5">
    <source>
        <dbReference type="ARBA" id="ARBA00023136"/>
    </source>
</evidence>
<dbReference type="EMBL" id="JAHVJA010000003">
    <property type="protein sequence ID" value="MBY6139676.1"/>
    <property type="molecule type" value="Genomic_DNA"/>
</dbReference>
<feature type="transmembrane region" description="Helical" evidence="6">
    <location>
        <begin position="89"/>
        <end position="109"/>
    </location>
</feature>
<evidence type="ECO:0000256" key="4">
    <source>
        <dbReference type="ARBA" id="ARBA00022989"/>
    </source>
</evidence>
<dbReference type="InterPro" id="IPR037185">
    <property type="entry name" value="EmrE-like"/>
</dbReference>
<evidence type="ECO:0000256" key="2">
    <source>
        <dbReference type="ARBA" id="ARBA00007362"/>
    </source>
</evidence>
<dbReference type="Proteomes" id="UP000766629">
    <property type="component" value="Unassembled WGS sequence"/>
</dbReference>
<feature type="transmembrane region" description="Helical" evidence="6">
    <location>
        <begin position="142"/>
        <end position="161"/>
    </location>
</feature>
<feature type="transmembrane region" description="Helical" evidence="6">
    <location>
        <begin position="63"/>
        <end position="83"/>
    </location>
</feature>
<evidence type="ECO:0000256" key="6">
    <source>
        <dbReference type="SAM" id="Phobius"/>
    </source>
</evidence>
<dbReference type="InterPro" id="IPR000620">
    <property type="entry name" value="EamA_dom"/>
</dbReference>
<proteinExistence type="inferred from homology"/>
<name>A0ABS7NFM2_9RHOB</name>
<feature type="domain" description="EamA" evidence="7">
    <location>
        <begin position="6"/>
        <end position="132"/>
    </location>
</feature>
<feature type="transmembrane region" description="Helical" evidence="6">
    <location>
        <begin position="259"/>
        <end position="275"/>
    </location>
</feature>
<keyword evidence="3 6" id="KW-0812">Transmembrane</keyword>
<organism evidence="8 9">
    <name type="scientific">Leisingera daeponensis</name>
    <dbReference type="NCBI Taxonomy" id="405746"/>
    <lineage>
        <taxon>Bacteria</taxon>
        <taxon>Pseudomonadati</taxon>
        <taxon>Pseudomonadota</taxon>
        <taxon>Alphaproteobacteria</taxon>
        <taxon>Rhodobacterales</taxon>
        <taxon>Roseobacteraceae</taxon>
        <taxon>Leisingera</taxon>
    </lineage>
</organism>
<comment type="caution">
    <text evidence="8">The sequence shown here is derived from an EMBL/GenBank/DDBJ whole genome shotgun (WGS) entry which is preliminary data.</text>
</comment>
<dbReference type="RefSeq" id="WP_222508171.1">
    <property type="nucleotide sequence ID" value="NZ_JAHVJA010000003.1"/>
</dbReference>
<evidence type="ECO:0000313" key="9">
    <source>
        <dbReference type="Proteomes" id="UP000766629"/>
    </source>
</evidence>
<dbReference type="SUPFAM" id="SSF103481">
    <property type="entry name" value="Multidrug resistance efflux transporter EmrE"/>
    <property type="match status" value="2"/>
</dbReference>
<feature type="transmembrane region" description="Helical" evidence="6">
    <location>
        <begin position="173"/>
        <end position="193"/>
    </location>
</feature>
<keyword evidence="4 6" id="KW-1133">Transmembrane helix</keyword>
<feature type="transmembrane region" description="Helical" evidence="6">
    <location>
        <begin position="234"/>
        <end position="253"/>
    </location>
</feature>
<evidence type="ECO:0000256" key="1">
    <source>
        <dbReference type="ARBA" id="ARBA00004141"/>
    </source>
</evidence>
<reference evidence="8 9" key="1">
    <citation type="submission" date="2021-06" db="EMBL/GenBank/DDBJ databases">
        <title>50 bacteria genomes isolated from Dapeng, Shenzhen, China.</title>
        <authorList>
            <person name="Zheng W."/>
            <person name="Yu S."/>
            <person name="Huang Y."/>
        </authorList>
    </citation>
    <scope>NUCLEOTIDE SEQUENCE [LARGE SCALE GENOMIC DNA]</scope>
    <source>
        <strain evidence="8 9">DP1N14-2</strain>
    </source>
</reference>
<evidence type="ECO:0000313" key="8">
    <source>
        <dbReference type="EMBL" id="MBY6139676.1"/>
    </source>
</evidence>
<dbReference type="InterPro" id="IPR050638">
    <property type="entry name" value="AA-Vitamin_Transporters"/>
</dbReference>
<feature type="domain" description="EamA" evidence="7">
    <location>
        <begin position="142"/>
        <end position="274"/>
    </location>
</feature>
<dbReference type="PANTHER" id="PTHR32322">
    <property type="entry name" value="INNER MEMBRANE TRANSPORTER"/>
    <property type="match status" value="1"/>
</dbReference>
<comment type="subcellular location">
    <subcellularLocation>
        <location evidence="1">Membrane</location>
        <topology evidence="1">Multi-pass membrane protein</topology>
    </subcellularLocation>
</comment>
<keyword evidence="5 6" id="KW-0472">Membrane</keyword>